<dbReference type="InterPro" id="IPR020583">
    <property type="entry name" value="Inositol_monoP_metal-BS"/>
</dbReference>
<name>A0A9D4TQN2_CHLVU</name>
<organism evidence="8 9">
    <name type="scientific">Chlorella vulgaris</name>
    <name type="common">Green alga</name>
    <dbReference type="NCBI Taxonomy" id="3077"/>
    <lineage>
        <taxon>Eukaryota</taxon>
        <taxon>Viridiplantae</taxon>
        <taxon>Chlorophyta</taxon>
        <taxon>core chlorophytes</taxon>
        <taxon>Trebouxiophyceae</taxon>
        <taxon>Chlorellales</taxon>
        <taxon>Chlorellaceae</taxon>
        <taxon>Chlorella clade</taxon>
        <taxon>Chlorella</taxon>
    </lineage>
</organism>
<feature type="binding site" evidence="7">
    <location>
        <position position="99"/>
    </location>
    <ligand>
        <name>Mg(2+)</name>
        <dbReference type="ChEBI" id="CHEBI:18420"/>
        <label>1</label>
        <note>catalytic</note>
    </ligand>
</feature>
<proteinExistence type="inferred from homology"/>
<evidence type="ECO:0000256" key="3">
    <source>
        <dbReference type="ARBA" id="ARBA00022723"/>
    </source>
</evidence>
<dbReference type="AlphaFoldDB" id="A0A9D4TQN2"/>
<dbReference type="SUPFAM" id="SSF56655">
    <property type="entry name" value="Carbohydrate phosphatase"/>
    <property type="match status" value="1"/>
</dbReference>
<dbReference type="NCBIfam" id="TIGR01331">
    <property type="entry name" value="bisphos_cysQ"/>
    <property type="match status" value="1"/>
</dbReference>
<dbReference type="GO" id="GO:0000287">
    <property type="term" value="F:magnesium ion binding"/>
    <property type="evidence" value="ECO:0007669"/>
    <property type="project" value="InterPro"/>
</dbReference>
<dbReference type="Proteomes" id="UP001055712">
    <property type="component" value="Unassembled WGS sequence"/>
</dbReference>
<keyword evidence="2" id="KW-0452">Lithium</keyword>
<dbReference type="GO" id="GO:0008441">
    <property type="term" value="F:3'(2'),5'-bisphosphate nucleotidase activity"/>
    <property type="evidence" value="ECO:0007669"/>
    <property type="project" value="InterPro"/>
</dbReference>
<evidence type="ECO:0000256" key="5">
    <source>
        <dbReference type="ARBA" id="ARBA00044465"/>
    </source>
</evidence>
<dbReference type="Gene3D" id="3.40.190.80">
    <property type="match status" value="1"/>
</dbReference>
<feature type="binding site" evidence="7">
    <location>
        <position position="96"/>
    </location>
    <ligand>
        <name>Mg(2+)</name>
        <dbReference type="ChEBI" id="CHEBI:18420"/>
        <label>1</label>
        <note>catalytic</note>
    </ligand>
</feature>
<evidence type="ECO:0000256" key="1">
    <source>
        <dbReference type="ARBA" id="ARBA00009759"/>
    </source>
</evidence>
<dbReference type="GO" id="GO:0006790">
    <property type="term" value="P:sulfur compound metabolic process"/>
    <property type="evidence" value="ECO:0007669"/>
    <property type="project" value="InterPro"/>
</dbReference>
<dbReference type="PRINTS" id="PR00377">
    <property type="entry name" value="IMPHPHTASES"/>
</dbReference>
<keyword evidence="9" id="KW-1185">Reference proteome</keyword>
<reference evidence="8" key="2">
    <citation type="submission" date="2020-11" db="EMBL/GenBank/DDBJ databases">
        <authorList>
            <person name="Cecchin M."/>
            <person name="Marcolungo L."/>
            <person name="Rossato M."/>
            <person name="Girolomoni L."/>
            <person name="Cosentino E."/>
            <person name="Cuine S."/>
            <person name="Li-Beisson Y."/>
            <person name="Delledonne M."/>
            <person name="Ballottari M."/>
        </authorList>
    </citation>
    <scope>NUCLEOTIDE SEQUENCE</scope>
    <source>
        <strain evidence="8">211/11P</strain>
        <tissue evidence="8">Whole cell</tissue>
    </source>
</reference>
<evidence type="ECO:0000256" key="2">
    <source>
        <dbReference type="ARBA" id="ARBA00022671"/>
    </source>
</evidence>
<evidence type="ECO:0000256" key="4">
    <source>
        <dbReference type="ARBA" id="ARBA00022842"/>
    </source>
</evidence>
<dbReference type="PANTHER" id="PTHR43028:SF5">
    <property type="entry name" value="3'(2'),5'-BISPHOSPHATE NUCLEOTIDASE 1"/>
    <property type="match status" value="1"/>
</dbReference>
<evidence type="ECO:0000256" key="7">
    <source>
        <dbReference type="PIRSR" id="PIRSR600760-2"/>
    </source>
</evidence>
<evidence type="ECO:0000313" key="9">
    <source>
        <dbReference type="Proteomes" id="UP001055712"/>
    </source>
</evidence>
<dbReference type="CDD" id="cd01638">
    <property type="entry name" value="CysQ"/>
    <property type="match status" value="1"/>
</dbReference>
<sequence length="289" mass="31689">MSLRVELSHTVNCQDVVKIARDACHVILRVYHSKAESWNVEHKADDSPLTRADKDANAVICDGLARIAPHIPIVSEENQQVAYETRKGYQYSWCVDPLDGTKEFLKRNGQFTVNIALLHGSHPVLGVVAVPVDGTVYWAVKGKGAFVQRRGQEAQRLQCAEVDMSRSGLVVVASASHLTPETQEFVAQLQAPTFQQMGSSLKLLMVAEGMAHVYPRLAPTCEWDTAAAHTIVEEAGGCVLQAGLCDSKGKLLEDWKAALAKQTSVQYNKESALNPYFVVYGRKSQSILA</sequence>
<evidence type="ECO:0008006" key="10">
    <source>
        <dbReference type="Google" id="ProtNLM"/>
    </source>
</evidence>
<evidence type="ECO:0000256" key="6">
    <source>
        <dbReference type="ARBA" id="ARBA00044478"/>
    </source>
</evidence>
<dbReference type="InterPro" id="IPR050725">
    <property type="entry name" value="CysQ/Inositol_MonoPase"/>
</dbReference>
<dbReference type="EMBL" id="SIDB01000005">
    <property type="protein sequence ID" value="KAI3432328.1"/>
    <property type="molecule type" value="Genomic_DNA"/>
</dbReference>
<protein>
    <recommendedName>
        <fullName evidence="10">3'(2'),5'-bisphosphate nucleotidase</fullName>
    </recommendedName>
</protein>
<reference evidence="8" key="1">
    <citation type="journal article" date="2019" name="Plant J.">
        <title>Chlorella vulgaris genome assembly and annotation reveals the molecular basis for metabolic acclimation to high light conditions.</title>
        <authorList>
            <person name="Cecchin M."/>
            <person name="Marcolungo L."/>
            <person name="Rossato M."/>
            <person name="Girolomoni L."/>
            <person name="Cosentino E."/>
            <person name="Cuine S."/>
            <person name="Li-Beisson Y."/>
            <person name="Delledonne M."/>
            <person name="Ballottari M."/>
        </authorList>
    </citation>
    <scope>NUCLEOTIDE SEQUENCE</scope>
    <source>
        <strain evidence="8">211/11P</strain>
    </source>
</reference>
<comment type="caution">
    <text evidence="8">The sequence shown here is derived from an EMBL/GenBank/DDBJ whole genome shotgun (WGS) entry which is preliminary data.</text>
</comment>
<dbReference type="HAMAP" id="MF_02095">
    <property type="entry name" value="CysQ"/>
    <property type="match status" value="1"/>
</dbReference>
<comment type="similarity">
    <text evidence="1">Belongs to the inositol monophosphatase superfamily.</text>
</comment>
<keyword evidence="4 7" id="KW-0460">Magnesium</keyword>
<keyword evidence="3 7" id="KW-0479">Metal-binding</keyword>
<dbReference type="GO" id="GO:0004441">
    <property type="term" value="F:inositol-1,4-bisphosphate 1-phosphatase activity"/>
    <property type="evidence" value="ECO:0007669"/>
    <property type="project" value="UniProtKB-EC"/>
</dbReference>
<dbReference type="OrthoDB" id="10254945at2759"/>
<gene>
    <name evidence="8" type="ORF">D9Q98_003887</name>
</gene>
<accession>A0A9D4TQN2</accession>
<feature type="binding site" evidence="7">
    <location>
        <position position="224"/>
    </location>
    <ligand>
        <name>Mg(2+)</name>
        <dbReference type="ChEBI" id="CHEBI:18420"/>
        <label>1</label>
        <note>catalytic</note>
    </ligand>
</feature>
<evidence type="ECO:0000313" key="8">
    <source>
        <dbReference type="EMBL" id="KAI3432328.1"/>
    </source>
</evidence>
<comment type="catalytic activity">
    <reaction evidence="5">
        <text>1D-myo-inositol 1,3,4-trisphosphate + H2O = 1D-myo-inositol 3,4-bisphosphate + phosphate</text>
        <dbReference type="Rhea" id="RHEA:70319"/>
        <dbReference type="ChEBI" id="CHEBI:15377"/>
        <dbReference type="ChEBI" id="CHEBI:43474"/>
        <dbReference type="ChEBI" id="CHEBI:58414"/>
        <dbReference type="ChEBI" id="CHEBI:83241"/>
    </reaction>
    <physiologicalReaction direction="left-to-right" evidence="5">
        <dbReference type="Rhea" id="RHEA:70320"/>
    </physiologicalReaction>
</comment>
<feature type="binding site" evidence="7">
    <location>
        <position position="76"/>
    </location>
    <ligand>
        <name>Mg(2+)</name>
        <dbReference type="ChEBI" id="CHEBI:18420"/>
        <label>1</label>
        <note>catalytic</note>
    </ligand>
</feature>
<dbReference type="PROSITE" id="PS00629">
    <property type="entry name" value="IMP_1"/>
    <property type="match status" value="1"/>
</dbReference>
<comment type="cofactor">
    <cofactor evidence="7">
        <name>Mg(2+)</name>
        <dbReference type="ChEBI" id="CHEBI:18420"/>
    </cofactor>
</comment>
<dbReference type="InterPro" id="IPR000760">
    <property type="entry name" value="Inositol_monophosphatase-like"/>
</dbReference>
<comment type="catalytic activity">
    <reaction evidence="6">
        <text>1D-myo-inositol 1,4-bisphosphate + H2O = 1D-myo-inositol 4-phosphate + phosphate</text>
        <dbReference type="Rhea" id="RHEA:15553"/>
        <dbReference type="ChEBI" id="CHEBI:15377"/>
        <dbReference type="ChEBI" id="CHEBI:43474"/>
        <dbReference type="ChEBI" id="CHEBI:58282"/>
        <dbReference type="ChEBI" id="CHEBI:58469"/>
        <dbReference type="EC" id="3.1.3.57"/>
    </reaction>
    <physiologicalReaction direction="left-to-right" evidence="6">
        <dbReference type="Rhea" id="RHEA:15554"/>
    </physiologicalReaction>
</comment>
<dbReference type="Gene3D" id="3.30.540.10">
    <property type="entry name" value="Fructose-1,6-Bisphosphatase, subunit A, domain 1"/>
    <property type="match status" value="1"/>
</dbReference>
<feature type="binding site" evidence="7">
    <location>
        <position position="98"/>
    </location>
    <ligand>
        <name>Mg(2+)</name>
        <dbReference type="ChEBI" id="CHEBI:18420"/>
        <label>1</label>
        <note>catalytic</note>
    </ligand>
</feature>
<dbReference type="PANTHER" id="PTHR43028">
    <property type="entry name" value="3'(2'),5'-BISPHOSPHATE NUCLEOTIDASE 1"/>
    <property type="match status" value="1"/>
</dbReference>
<dbReference type="Pfam" id="PF00459">
    <property type="entry name" value="Inositol_P"/>
    <property type="match status" value="1"/>
</dbReference>
<dbReference type="InterPro" id="IPR006240">
    <property type="entry name" value="CysQ"/>
</dbReference>